<comment type="cofactor">
    <cofactor evidence="1">
        <name>pyridoxal 5'-phosphate</name>
        <dbReference type="ChEBI" id="CHEBI:597326"/>
    </cofactor>
</comment>
<dbReference type="CDD" id="cd00610">
    <property type="entry name" value="OAT_like"/>
    <property type="match status" value="1"/>
</dbReference>
<dbReference type="PANTHER" id="PTHR11986:SF121">
    <property type="entry name" value="BLR3010 PROTEIN"/>
    <property type="match status" value="1"/>
</dbReference>
<dbReference type="InterPro" id="IPR005814">
    <property type="entry name" value="Aminotrans_3"/>
</dbReference>
<dbReference type="InterPro" id="IPR015424">
    <property type="entry name" value="PyrdxlP-dep_Trfase"/>
</dbReference>
<dbReference type="SUPFAM" id="SSF53383">
    <property type="entry name" value="PLP-dependent transferases"/>
    <property type="match status" value="1"/>
</dbReference>
<dbReference type="InterPro" id="IPR015422">
    <property type="entry name" value="PyrdxlP-dep_Trfase_small"/>
</dbReference>
<keyword evidence="2 5" id="KW-0032">Aminotransferase</keyword>
<comment type="caution">
    <text evidence="5">The sequence shown here is derived from an EMBL/GenBank/DDBJ whole genome shotgun (WGS) entry which is preliminary data.</text>
</comment>
<dbReference type="OrthoDB" id="9807885at2"/>
<name>A0A372IKP2_9BACT</name>
<dbReference type="Proteomes" id="UP000264702">
    <property type="component" value="Unassembled WGS sequence"/>
</dbReference>
<organism evidence="5 6">
    <name type="scientific">Paracidobacterium acidisoli</name>
    <dbReference type="NCBI Taxonomy" id="2303751"/>
    <lineage>
        <taxon>Bacteria</taxon>
        <taxon>Pseudomonadati</taxon>
        <taxon>Acidobacteriota</taxon>
        <taxon>Terriglobia</taxon>
        <taxon>Terriglobales</taxon>
        <taxon>Acidobacteriaceae</taxon>
        <taxon>Paracidobacterium</taxon>
    </lineage>
</organism>
<evidence type="ECO:0000256" key="3">
    <source>
        <dbReference type="ARBA" id="ARBA00022898"/>
    </source>
</evidence>
<comment type="similarity">
    <text evidence="4">Belongs to the class-III pyridoxal-phosphate-dependent aminotransferase family.</text>
</comment>
<dbReference type="GO" id="GO:0008483">
    <property type="term" value="F:transaminase activity"/>
    <property type="evidence" value="ECO:0007669"/>
    <property type="project" value="UniProtKB-KW"/>
</dbReference>
<dbReference type="EMBL" id="QVQT01000006">
    <property type="protein sequence ID" value="RFU15435.1"/>
    <property type="molecule type" value="Genomic_DNA"/>
</dbReference>
<keyword evidence="5" id="KW-0808">Transferase</keyword>
<dbReference type="Gene3D" id="3.90.1150.10">
    <property type="entry name" value="Aspartate Aminotransferase, domain 1"/>
    <property type="match status" value="1"/>
</dbReference>
<evidence type="ECO:0000256" key="1">
    <source>
        <dbReference type="ARBA" id="ARBA00001933"/>
    </source>
</evidence>
<evidence type="ECO:0000256" key="2">
    <source>
        <dbReference type="ARBA" id="ARBA00022576"/>
    </source>
</evidence>
<evidence type="ECO:0000256" key="4">
    <source>
        <dbReference type="RuleBase" id="RU003560"/>
    </source>
</evidence>
<keyword evidence="3 4" id="KW-0663">Pyridoxal phosphate</keyword>
<accession>A0A372IKP2</accession>
<dbReference type="Gene3D" id="3.40.640.10">
    <property type="entry name" value="Type I PLP-dependent aspartate aminotransferase-like (Major domain)"/>
    <property type="match status" value="1"/>
</dbReference>
<proteinExistence type="inferred from homology"/>
<dbReference type="InterPro" id="IPR050103">
    <property type="entry name" value="Class-III_PLP-dep_AT"/>
</dbReference>
<evidence type="ECO:0000313" key="6">
    <source>
        <dbReference type="Proteomes" id="UP000264702"/>
    </source>
</evidence>
<dbReference type="FunFam" id="3.40.640.10:FF:000004">
    <property type="entry name" value="Acetylornithine aminotransferase"/>
    <property type="match status" value="1"/>
</dbReference>
<evidence type="ECO:0000313" key="5">
    <source>
        <dbReference type="EMBL" id="RFU15435.1"/>
    </source>
</evidence>
<dbReference type="PANTHER" id="PTHR11986">
    <property type="entry name" value="AMINOTRANSFERASE CLASS III"/>
    <property type="match status" value="1"/>
</dbReference>
<sequence>MTETEAQSAYTQHVNPQWVRLLNLLEMNAEYVRCRGEKLETADGRTILDFLSGYCVYNAGHNHPHIVEALYAELGRCGPSMLQSHVAASAGELAEQLCRRAGGRLNKAYFCSSGSEGVETAIKFSRAFTGRSGLLAARGAFHGLSCGALALMDNGFWSEGFGPLIPGVEFVPFGDLAALERRLAAKKHAALILEPIQGEGGILVPGREYLEGAQQLCRRCGTLLVIDEVQTGLWRTGRFLAGHHYGLDPDMVILAKALSGGLVPVGAVLMTDDIYDSVYGSLRRAIVHTSTYSESGLAMRAGLATLEVLEQERMGERALAFGEVFRQRLREVCSKYEMVAEVRGMGFFTGIAFKAPKSLGLRLSYEAFHRIHPAMFGQMLVMRMYCDHGVLTQICGNDFSVLKAAPPLNAEEESLDHFVRAIDNVLDLVHSSRRFWRDALHLATRAIKI</sequence>
<dbReference type="InterPro" id="IPR049704">
    <property type="entry name" value="Aminotrans_3_PPA_site"/>
</dbReference>
<protein>
    <submittedName>
        <fullName evidence="5">Aspartate aminotransferase family protein</fullName>
    </submittedName>
</protein>
<reference evidence="5 6" key="1">
    <citation type="submission" date="2018-08" db="EMBL/GenBank/DDBJ databases">
        <title>Acidipila sp. 4G-K13, an acidobacterium isolated from forest soil.</title>
        <authorList>
            <person name="Gao Z.-H."/>
            <person name="Qiu L.-H."/>
        </authorList>
    </citation>
    <scope>NUCLEOTIDE SEQUENCE [LARGE SCALE GENOMIC DNA]</scope>
    <source>
        <strain evidence="5 6">4G-K13</strain>
    </source>
</reference>
<dbReference type="GO" id="GO:0030170">
    <property type="term" value="F:pyridoxal phosphate binding"/>
    <property type="evidence" value="ECO:0007669"/>
    <property type="project" value="InterPro"/>
</dbReference>
<dbReference type="PROSITE" id="PS00600">
    <property type="entry name" value="AA_TRANSFER_CLASS_3"/>
    <property type="match status" value="1"/>
</dbReference>
<dbReference type="GO" id="GO:0042802">
    <property type="term" value="F:identical protein binding"/>
    <property type="evidence" value="ECO:0007669"/>
    <property type="project" value="TreeGrafter"/>
</dbReference>
<dbReference type="Pfam" id="PF00202">
    <property type="entry name" value="Aminotran_3"/>
    <property type="match status" value="1"/>
</dbReference>
<dbReference type="InterPro" id="IPR015421">
    <property type="entry name" value="PyrdxlP-dep_Trfase_major"/>
</dbReference>
<dbReference type="AlphaFoldDB" id="A0A372IKP2"/>
<keyword evidence="6" id="KW-1185">Reference proteome</keyword>
<gene>
    <name evidence="5" type="ORF">D0Y96_17390</name>
</gene>